<keyword evidence="4" id="KW-1185">Reference proteome</keyword>
<comment type="caution">
    <text evidence="3">The sequence shown here is derived from an EMBL/GenBank/DDBJ whole genome shotgun (WGS) entry which is preliminary data.</text>
</comment>
<feature type="chain" id="PRO_5047172673" evidence="2">
    <location>
        <begin position="40"/>
        <end position="365"/>
    </location>
</feature>
<feature type="signal peptide" evidence="2">
    <location>
        <begin position="1"/>
        <end position="39"/>
    </location>
</feature>
<keyword evidence="1 2" id="KW-0732">Signal</keyword>
<name>A0ABS4YU59_9MICC</name>
<organism evidence="3 4">
    <name type="scientific">Arthrobacter stackebrandtii</name>
    <dbReference type="NCBI Taxonomy" id="272161"/>
    <lineage>
        <taxon>Bacteria</taxon>
        <taxon>Bacillati</taxon>
        <taxon>Actinomycetota</taxon>
        <taxon>Actinomycetes</taxon>
        <taxon>Micrococcales</taxon>
        <taxon>Micrococcaceae</taxon>
        <taxon>Arthrobacter</taxon>
    </lineage>
</organism>
<dbReference type="PIRSF" id="PIRSF002825">
    <property type="entry name" value="CfbpA"/>
    <property type="match status" value="1"/>
</dbReference>
<dbReference type="Proteomes" id="UP000711614">
    <property type="component" value="Unassembled WGS sequence"/>
</dbReference>
<accession>A0ABS4YU59</accession>
<gene>
    <name evidence="3" type="ORF">JOF48_001093</name>
</gene>
<dbReference type="EMBL" id="JAGIOI010000001">
    <property type="protein sequence ID" value="MBP2412294.1"/>
    <property type="molecule type" value="Genomic_DNA"/>
</dbReference>
<evidence type="ECO:0000256" key="2">
    <source>
        <dbReference type="SAM" id="SignalP"/>
    </source>
</evidence>
<dbReference type="Pfam" id="PF13343">
    <property type="entry name" value="SBP_bac_6"/>
    <property type="match status" value="1"/>
</dbReference>
<evidence type="ECO:0000313" key="3">
    <source>
        <dbReference type="EMBL" id="MBP2412294.1"/>
    </source>
</evidence>
<dbReference type="RefSeq" id="WP_209678159.1">
    <property type="nucleotide sequence ID" value="NZ_JAGIOI010000001.1"/>
</dbReference>
<evidence type="ECO:0000256" key="1">
    <source>
        <dbReference type="ARBA" id="ARBA00022729"/>
    </source>
</evidence>
<proteinExistence type="predicted"/>
<dbReference type="Gene3D" id="3.40.190.10">
    <property type="entry name" value="Periplasmic binding protein-like II"/>
    <property type="match status" value="2"/>
</dbReference>
<dbReference type="PANTHER" id="PTHR30006">
    <property type="entry name" value="THIAMINE-BINDING PERIPLASMIC PROTEIN-RELATED"/>
    <property type="match status" value="1"/>
</dbReference>
<reference evidence="3 4" key="1">
    <citation type="submission" date="2021-03" db="EMBL/GenBank/DDBJ databases">
        <title>Sequencing the genomes of 1000 actinobacteria strains.</title>
        <authorList>
            <person name="Klenk H.-P."/>
        </authorList>
    </citation>
    <scope>NUCLEOTIDE SEQUENCE [LARGE SCALE GENOMIC DNA]</scope>
    <source>
        <strain evidence="3 4">DSM 16005</strain>
    </source>
</reference>
<dbReference type="PANTHER" id="PTHR30006:SF24">
    <property type="entry name" value="SLL0237 PROTEIN"/>
    <property type="match status" value="1"/>
</dbReference>
<sequence length="365" mass="39300">MKNSSRPAVAAGSFLNRKRAIISLAIALSAALISGCGGAGDTPQSASNLTAPDVEAAKAEGSVTLYTSVDVKALDAINAAFTKKYGIKVEYFRGDSQDAVSKLITEGRAQSIKADVIETSDVPGMNYLKAEGLTQPYVSAESDKIRSDFKDPDNYYTYTRLTLGVISYNKELVANPPTSWADLADPKFSSQLAFFSDAQGSGAARLWTLGENIGWDQLEKWGASKPLQVETPQLLRQTLERGERGIGIAQNDNHALSSQVDSGKTGYTIPSEGVPLEPAAISVVKNAPHPNAAMLYYDFWLSQEGMEIMADVGKKYVSRDGVPQPAGSVPLDEIKLMVPDYKKYAEERSEAQGKLAKIFGGEWGQ</sequence>
<dbReference type="SUPFAM" id="SSF53850">
    <property type="entry name" value="Periplasmic binding protein-like II"/>
    <property type="match status" value="1"/>
</dbReference>
<evidence type="ECO:0000313" key="4">
    <source>
        <dbReference type="Proteomes" id="UP000711614"/>
    </source>
</evidence>
<dbReference type="InterPro" id="IPR026045">
    <property type="entry name" value="Ferric-bd"/>
</dbReference>
<protein>
    <submittedName>
        <fullName evidence="3">Iron(III) transport system substrate-binding protein</fullName>
    </submittedName>
</protein>